<protein>
    <submittedName>
        <fullName evidence="2">Uncharacterized protein</fullName>
    </submittedName>
</protein>
<evidence type="ECO:0000313" key="2">
    <source>
        <dbReference type="EMBL" id="CAK0785929.1"/>
    </source>
</evidence>
<dbReference type="InterPro" id="IPR010298">
    <property type="entry name" value="YacP-like"/>
</dbReference>
<evidence type="ECO:0000256" key="1">
    <source>
        <dbReference type="SAM" id="MobiDB-lite"/>
    </source>
</evidence>
<evidence type="ECO:0000313" key="3">
    <source>
        <dbReference type="Proteomes" id="UP001314263"/>
    </source>
</evidence>
<sequence length="346" mass="38506">MLKRPFWTPSGHRTGPSSALAGLCISTDASEQRLSIRRSLVVSCAPKNAGKKSKEGLPAHSQASSEGAPVPPPRIIETGQLSLKRQKRFVEARKRAEQAAATSSKPIVTRKFRRKALDPDERYAQERAKMEASRVQRAAQEELRQRRRAARDMLRAREADEGKLPVLLVDGYNVLNARWKLLGTAEACPMSLEDEREQLINDTRDYALSLSCRSIVVFDAMASRHTLGTPRRVLHSLIGLATALKVASCVKGRRQLVSGKLDLPHAVLKRHGTEMCSLLQQLYMTGLCLSGQIDGRRLTVEFSRLLKSVASSSSEGGSMLRIEEPLCREMTASDILELWKRQQPFN</sequence>
<gene>
    <name evidence="2" type="ORF">CVIRNUC_009142</name>
</gene>
<comment type="caution">
    <text evidence="2">The sequence shown here is derived from an EMBL/GenBank/DDBJ whole genome shotgun (WGS) entry which is preliminary data.</text>
</comment>
<proteinExistence type="predicted"/>
<organism evidence="2 3">
    <name type="scientific">Coccomyxa viridis</name>
    <dbReference type="NCBI Taxonomy" id="1274662"/>
    <lineage>
        <taxon>Eukaryota</taxon>
        <taxon>Viridiplantae</taxon>
        <taxon>Chlorophyta</taxon>
        <taxon>core chlorophytes</taxon>
        <taxon>Trebouxiophyceae</taxon>
        <taxon>Trebouxiophyceae incertae sedis</taxon>
        <taxon>Coccomyxaceae</taxon>
        <taxon>Coccomyxa</taxon>
    </lineage>
</organism>
<dbReference type="Proteomes" id="UP001314263">
    <property type="component" value="Unassembled WGS sequence"/>
</dbReference>
<keyword evidence="3" id="KW-1185">Reference proteome</keyword>
<accession>A0AAV1IIW4</accession>
<reference evidence="2 3" key="1">
    <citation type="submission" date="2023-10" db="EMBL/GenBank/DDBJ databases">
        <authorList>
            <person name="Maclean D."/>
            <person name="Macfadyen A."/>
        </authorList>
    </citation>
    <scope>NUCLEOTIDE SEQUENCE [LARGE SCALE GENOMIC DNA]</scope>
</reference>
<feature type="region of interest" description="Disordered" evidence="1">
    <location>
        <begin position="47"/>
        <end position="75"/>
    </location>
</feature>
<dbReference type="Pfam" id="PF05991">
    <property type="entry name" value="NYN_YacP"/>
    <property type="match status" value="1"/>
</dbReference>
<name>A0AAV1IIW4_9CHLO</name>
<dbReference type="PANTHER" id="PTHR34547">
    <property type="entry name" value="YACP-LIKE NYN DOMAIN PROTEIN"/>
    <property type="match status" value="1"/>
</dbReference>
<dbReference type="AlphaFoldDB" id="A0AAV1IIW4"/>
<dbReference type="EMBL" id="CAUYUE010000013">
    <property type="protein sequence ID" value="CAK0785929.1"/>
    <property type="molecule type" value="Genomic_DNA"/>
</dbReference>
<dbReference type="PANTHER" id="PTHR34547:SF1">
    <property type="entry name" value="YACP-LIKE NYN DOMAIN PROTEIN"/>
    <property type="match status" value="1"/>
</dbReference>